<accession>A0A154BUU4</accession>
<evidence type="ECO:0000256" key="2">
    <source>
        <dbReference type="ARBA" id="ARBA00022516"/>
    </source>
</evidence>
<dbReference type="Proteomes" id="UP000076268">
    <property type="component" value="Unassembled WGS sequence"/>
</dbReference>
<evidence type="ECO:0000313" key="11">
    <source>
        <dbReference type="EMBL" id="KYZ77635.1"/>
    </source>
</evidence>
<keyword evidence="1 10" id="KW-1003">Cell membrane</keyword>
<dbReference type="AlphaFoldDB" id="A0A154BUU4"/>
<evidence type="ECO:0000256" key="4">
    <source>
        <dbReference type="ARBA" id="ARBA00022692"/>
    </source>
</evidence>
<comment type="similarity">
    <text evidence="10">Belongs to the PlsY family.</text>
</comment>
<dbReference type="InterPro" id="IPR003811">
    <property type="entry name" value="G3P_acylTferase_PlsY"/>
</dbReference>
<evidence type="ECO:0000256" key="9">
    <source>
        <dbReference type="ARBA" id="ARBA00023264"/>
    </source>
</evidence>
<name>A0A154BUU4_ANASB</name>
<comment type="subunit">
    <text evidence="10">Probably interacts with PlsX.</text>
</comment>
<evidence type="ECO:0000256" key="8">
    <source>
        <dbReference type="ARBA" id="ARBA00023209"/>
    </source>
</evidence>
<keyword evidence="6 10" id="KW-0443">Lipid metabolism</keyword>
<keyword evidence="9 10" id="KW-1208">Phospholipid metabolism</keyword>
<feature type="transmembrane region" description="Helical" evidence="10">
    <location>
        <begin position="162"/>
        <end position="179"/>
    </location>
</feature>
<dbReference type="GO" id="GO:0008654">
    <property type="term" value="P:phospholipid biosynthetic process"/>
    <property type="evidence" value="ECO:0007669"/>
    <property type="project" value="UniProtKB-UniRule"/>
</dbReference>
<dbReference type="GO" id="GO:0005886">
    <property type="term" value="C:plasma membrane"/>
    <property type="evidence" value="ECO:0007669"/>
    <property type="project" value="UniProtKB-SubCell"/>
</dbReference>
<protein>
    <recommendedName>
        <fullName evidence="10">Glycerol-3-phosphate acyltransferase</fullName>
    </recommendedName>
    <alternativeName>
        <fullName evidence="10">Acyl-PO4 G3P acyltransferase</fullName>
    </alternativeName>
    <alternativeName>
        <fullName evidence="10">Acyl-phosphate--glycerol-3-phosphate acyltransferase</fullName>
    </alternativeName>
    <alternativeName>
        <fullName evidence="10">G3P acyltransferase</fullName>
        <shortName evidence="10">GPAT</shortName>
        <ecNumber evidence="10">2.3.1.275</ecNumber>
    </alternativeName>
    <alternativeName>
        <fullName evidence="10">Lysophosphatidic acid synthase</fullName>
        <shortName evidence="10">LPA synthase</shortName>
    </alternativeName>
</protein>
<evidence type="ECO:0000256" key="7">
    <source>
        <dbReference type="ARBA" id="ARBA00023136"/>
    </source>
</evidence>
<dbReference type="PANTHER" id="PTHR30309">
    <property type="entry name" value="INNER MEMBRANE PROTEIN YGIH"/>
    <property type="match status" value="1"/>
</dbReference>
<dbReference type="Pfam" id="PF02660">
    <property type="entry name" value="G3P_acyltransf"/>
    <property type="match status" value="1"/>
</dbReference>
<dbReference type="STRING" id="1794912.AXX12_04960"/>
<keyword evidence="11" id="KW-0012">Acyltransferase</keyword>
<proteinExistence type="inferred from homology"/>
<reference evidence="11 12" key="1">
    <citation type="submission" date="2016-02" db="EMBL/GenBank/DDBJ databases">
        <title>Anaerosporomusa subterraneum gen. nov., sp. nov., a spore-forming obligate anaerobe isolated from saprolite.</title>
        <authorList>
            <person name="Choi J.K."/>
            <person name="Shah M."/>
            <person name="Yee N."/>
        </authorList>
    </citation>
    <scope>NUCLEOTIDE SEQUENCE [LARGE SCALE GENOMIC DNA]</scope>
    <source>
        <strain evidence="11 12">RU4</strain>
    </source>
</reference>
<evidence type="ECO:0000256" key="5">
    <source>
        <dbReference type="ARBA" id="ARBA00022989"/>
    </source>
</evidence>
<keyword evidence="7 10" id="KW-0472">Membrane</keyword>
<evidence type="ECO:0000256" key="3">
    <source>
        <dbReference type="ARBA" id="ARBA00022679"/>
    </source>
</evidence>
<evidence type="ECO:0000256" key="6">
    <source>
        <dbReference type="ARBA" id="ARBA00023098"/>
    </source>
</evidence>
<keyword evidence="3 10" id="KW-0808">Transferase</keyword>
<organism evidence="11 12">
    <name type="scientific">Anaerosporomusa subterranea</name>
    <dbReference type="NCBI Taxonomy" id="1794912"/>
    <lineage>
        <taxon>Bacteria</taxon>
        <taxon>Bacillati</taxon>
        <taxon>Bacillota</taxon>
        <taxon>Negativicutes</taxon>
        <taxon>Acetonemataceae</taxon>
        <taxon>Anaerosporomusa</taxon>
    </lineage>
</organism>
<keyword evidence="8 10" id="KW-0594">Phospholipid biosynthesis</keyword>
<dbReference type="HAMAP" id="MF_01043">
    <property type="entry name" value="PlsY"/>
    <property type="match status" value="1"/>
</dbReference>
<comment type="function">
    <text evidence="10">Catalyzes the transfer of an acyl group from acyl-phosphate (acyl-PO(4)) to glycerol-3-phosphate (G3P) to form lysophosphatidic acid (LPA). This enzyme utilizes acyl-phosphate as fatty acyl donor, but not acyl-CoA or acyl-ACP.</text>
</comment>
<dbReference type="OrthoDB" id="9777124at2"/>
<feature type="transmembrane region" description="Helical" evidence="10">
    <location>
        <begin position="106"/>
        <end position="130"/>
    </location>
</feature>
<dbReference type="NCBIfam" id="TIGR00023">
    <property type="entry name" value="glycerol-3-phosphate 1-O-acyltransferase PlsY"/>
    <property type="match status" value="1"/>
</dbReference>
<feature type="transmembrane region" description="Helical" evidence="10">
    <location>
        <begin position="137"/>
        <end position="156"/>
    </location>
</feature>
<dbReference type="EC" id="2.3.1.275" evidence="10"/>
<dbReference type="PANTHER" id="PTHR30309:SF0">
    <property type="entry name" value="GLYCEROL-3-PHOSPHATE ACYLTRANSFERASE-RELATED"/>
    <property type="match status" value="1"/>
</dbReference>
<evidence type="ECO:0000256" key="10">
    <source>
        <dbReference type="HAMAP-Rule" id="MF_01043"/>
    </source>
</evidence>
<keyword evidence="12" id="KW-1185">Reference proteome</keyword>
<keyword evidence="5 10" id="KW-1133">Transmembrane helix</keyword>
<dbReference type="UniPathway" id="UPA00085"/>
<dbReference type="GO" id="GO:0043772">
    <property type="term" value="F:acyl-phosphate glycerol-3-phosphate acyltransferase activity"/>
    <property type="evidence" value="ECO:0007669"/>
    <property type="project" value="UniProtKB-UniRule"/>
</dbReference>
<evidence type="ECO:0000256" key="1">
    <source>
        <dbReference type="ARBA" id="ARBA00022475"/>
    </source>
</evidence>
<gene>
    <name evidence="10" type="primary">plsY</name>
    <name evidence="11" type="ORF">AXX12_04960</name>
</gene>
<sequence length="208" mass="22267">MAFALVVVLGYLIGSIPNGLLIGKWFCKVDIRQFGSKNIGATNAFRVLGPWPALGVFLTDALKGVIGVYIGQTLIGTPAGQLAGGIAAMAGHNWSLFLGFKGGRGVATGLGIIAVLMPKITLIVFLVWAVIVYFTRYVSLGSIVGAALLPLLVWAMGEQTEFLYFSLVAALFVIVRHRPNIQRLLRGEELKIKAGKVNKSTDQTNPPE</sequence>
<comment type="subcellular location">
    <subcellularLocation>
        <location evidence="10">Cell membrane</location>
        <topology evidence="10">Multi-pass membrane protein</topology>
    </subcellularLocation>
</comment>
<comment type="pathway">
    <text evidence="10">Lipid metabolism; phospholipid metabolism.</text>
</comment>
<comment type="caution">
    <text evidence="10">Lacks conserved residue(s) required for the propagation of feature annotation.</text>
</comment>
<evidence type="ECO:0000313" key="12">
    <source>
        <dbReference type="Proteomes" id="UP000076268"/>
    </source>
</evidence>
<keyword evidence="4 10" id="KW-0812">Transmembrane</keyword>
<dbReference type="SMART" id="SM01207">
    <property type="entry name" value="G3P_acyltransf"/>
    <property type="match status" value="1"/>
</dbReference>
<comment type="catalytic activity">
    <reaction evidence="10">
        <text>an acyl phosphate + sn-glycerol 3-phosphate = a 1-acyl-sn-glycero-3-phosphate + phosphate</text>
        <dbReference type="Rhea" id="RHEA:34075"/>
        <dbReference type="ChEBI" id="CHEBI:43474"/>
        <dbReference type="ChEBI" id="CHEBI:57597"/>
        <dbReference type="ChEBI" id="CHEBI:57970"/>
        <dbReference type="ChEBI" id="CHEBI:59918"/>
        <dbReference type="EC" id="2.3.1.275"/>
    </reaction>
</comment>
<comment type="caution">
    <text evidence="11">The sequence shown here is derived from an EMBL/GenBank/DDBJ whole genome shotgun (WGS) entry which is preliminary data.</text>
</comment>
<dbReference type="EMBL" id="LSGP01000013">
    <property type="protein sequence ID" value="KYZ77635.1"/>
    <property type="molecule type" value="Genomic_DNA"/>
</dbReference>
<keyword evidence="2 10" id="KW-0444">Lipid biosynthesis</keyword>